<dbReference type="InParanoid" id="A0A0C3ESG0"/>
<protein>
    <submittedName>
        <fullName evidence="1">Uncharacterized protein</fullName>
    </submittedName>
</protein>
<dbReference type="EMBL" id="KN833544">
    <property type="protein sequence ID" value="KIM71049.1"/>
    <property type="molecule type" value="Genomic_DNA"/>
</dbReference>
<reference evidence="2" key="2">
    <citation type="submission" date="2015-01" db="EMBL/GenBank/DDBJ databases">
        <title>Evolutionary Origins and Diversification of the Mycorrhizal Mutualists.</title>
        <authorList>
            <consortium name="DOE Joint Genome Institute"/>
            <consortium name="Mycorrhizal Genomics Consortium"/>
            <person name="Kohler A."/>
            <person name="Kuo A."/>
            <person name="Nagy L.G."/>
            <person name="Floudas D."/>
            <person name="Copeland A."/>
            <person name="Barry K.W."/>
            <person name="Cichocki N."/>
            <person name="Veneault-Fourrey C."/>
            <person name="LaButti K."/>
            <person name="Lindquist E.A."/>
            <person name="Lipzen A."/>
            <person name="Lundell T."/>
            <person name="Morin E."/>
            <person name="Murat C."/>
            <person name="Riley R."/>
            <person name="Ohm R."/>
            <person name="Sun H."/>
            <person name="Tunlid A."/>
            <person name="Henrissat B."/>
            <person name="Grigoriev I.V."/>
            <person name="Hibbett D.S."/>
            <person name="Martin F."/>
        </authorList>
    </citation>
    <scope>NUCLEOTIDE SEQUENCE [LARGE SCALE GENOMIC DNA]</scope>
    <source>
        <strain evidence="2">F 1598</strain>
    </source>
</reference>
<gene>
    <name evidence="1" type="ORF">PILCRDRAFT_17442</name>
</gene>
<dbReference type="Proteomes" id="UP000054166">
    <property type="component" value="Unassembled WGS sequence"/>
</dbReference>
<dbReference type="HOGENOM" id="CLU_030984_3_0_1"/>
<dbReference type="OrthoDB" id="3155179at2759"/>
<evidence type="ECO:0000313" key="1">
    <source>
        <dbReference type="EMBL" id="KIM71049.1"/>
    </source>
</evidence>
<proteinExistence type="predicted"/>
<dbReference type="AlphaFoldDB" id="A0A0C3ESG0"/>
<organism evidence="1 2">
    <name type="scientific">Piloderma croceum (strain F 1598)</name>
    <dbReference type="NCBI Taxonomy" id="765440"/>
    <lineage>
        <taxon>Eukaryota</taxon>
        <taxon>Fungi</taxon>
        <taxon>Dikarya</taxon>
        <taxon>Basidiomycota</taxon>
        <taxon>Agaricomycotina</taxon>
        <taxon>Agaricomycetes</taxon>
        <taxon>Agaricomycetidae</taxon>
        <taxon>Atheliales</taxon>
        <taxon>Atheliaceae</taxon>
        <taxon>Piloderma</taxon>
    </lineage>
</organism>
<accession>A0A0C3ESG0</accession>
<sequence length="353" mass="40847">MSDDEESGSSLPPNDVNLIRQLLDDFRSAKKSERKHIIRKGVTAIMASKDIDRLQPLAQAKIIAQVKEQVKTWFHNHGRSRKPKDLVKYVRRWNVRQVVGALHQKEVEQLCRDHSQAVPGEKAYLKSYQNVLKRYAESLPGDQQTKYQNMANEWSNRHPPQDVQQKMAELHAAKYAKQFSRVMWQQCGMRLIVLEAHHDTKGELCIASHDFNHELGGEAFADVRPEWQTESIMDEWANYAQSTMGTDVQDEDGGPLPNTKRKKKLLEFDRDDNDVPILEDPSKMIARVMEPVVRQFLSIHYNIFSNGKKTAVDWTALSENQDDMVDPKYLPADFKFRDPSKMKKAHYQALLEH</sequence>
<feature type="non-terminal residue" evidence="1">
    <location>
        <position position="353"/>
    </location>
</feature>
<keyword evidence="2" id="KW-1185">Reference proteome</keyword>
<name>A0A0C3ESG0_PILCF</name>
<reference evidence="1 2" key="1">
    <citation type="submission" date="2014-04" db="EMBL/GenBank/DDBJ databases">
        <authorList>
            <consortium name="DOE Joint Genome Institute"/>
            <person name="Kuo A."/>
            <person name="Tarkka M."/>
            <person name="Buscot F."/>
            <person name="Kohler A."/>
            <person name="Nagy L.G."/>
            <person name="Floudas D."/>
            <person name="Copeland A."/>
            <person name="Barry K.W."/>
            <person name="Cichocki N."/>
            <person name="Veneault-Fourrey C."/>
            <person name="LaButti K."/>
            <person name="Lindquist E.A."/>
            <person name="Lipzen A."/>
            <person name="Lundell T."/>
            <person name="Morin E."/>
            <person name="Murat C."/>
            <person name="Sun H."/>
            <person name="Tunlid A."/>
            <person name="Henrissat B."/>
            <person name="Grigoriev I.V."/>
            <person name="Hibbett D.S."/>
            <person name="Martin F."/>
            <person name="Nordberg H.P."/>
            <person name="Cantor M.N."/>
            <person name="Hua S.X."/>
        </authorList>
    </citation>
    <scope>NUCLEOTIDE SEQUENCE [LARGE SCALE GENOMIC DNA]</scope>
    <source>
        <strain evidence="1 2">F 1598</strain>
    </source>
</reference>
<evidence type="ECO:0000313" key="2">
    <source>
        <dbReference type="Proteomes" id="UP000054166"/>
    </source>
</evidence>